<evidence type="ECO:0000256" key="4">
    <source>
        <dbReference type="SAM" id="MobiDB-lite"/>
    </source>
</evidence>
<comment type="caution">
    <text evidence="5">The sequence shown here is derived from an EMBL/GenBank/DDBJ whole genome shotgun (WGS) entry which is preliminary data.</text>
</comment>
<comment type="subcellular location">
    <subcellularLocation>
        <location evidence="3">Mitochondrion inner membrane</location>
    </subcellularLocation>
</comment>
<protein>
    <recommendedName>
        <fullName evidence="3">COX assembly mitochondrial protein</fullName>
    </recommendedName>
</protein>
<evidence type="ECO:0000313" key="6">
    <source>
        <dbReference type="Proteomes" id="UP001310594"/>
    </source>
</evidence>
<reference evidence="5" key="1">
    <citation type="submission" date="2023-08" db="EMBL/GenBank/DDBJ databases">
        <title>Black Yeasts Isolated from many extreme environments.</title>
        <authorList>
            <person name="Coleine C."/>
            <person name="Stajich J.E."/>
            <person name="Selbmann L."/>
        </authorList>
    </citation>
    <scope>NUCLEOTIDE SEQUENCE</scope>
    <source>
        <strain evidence="5">CCFEE 5810</strain>
    </source>
</reference>
<keyword evidence="3" id="KW-0143">Chaperone</keyword>
<gene>
    <name evidence="5" type="ORF">LTR97_008416</name>
</gene>
<dbReference type="Proteomes" id="UP001310594">
    <property type="component" value="Unassembled WGS sequence"/>
</dbReference>
<keyword evidence="3" id="KW-0999">Mitochondrion inner membrane</keyword>
<dbReference type="EMBL" id="JAVRQU010000013">
    <property type="protein sequence ID" value="KAK5695996.1"/>
    <property type="molecule type" value="Genomic_DNA"/>
</dbReference>
<comment type="function">
    <text evidence="3">Required for mitochondrial cytochrome c oxidase (COX) assembly and respiration.</text>
</comment>
<keyword evidence="3" id="KW-0472">Membrane</keyword>
<evidence type="ECO:0000256" key="1">
    <source>
        <dbReference type="ARBA" id="ARBA00007347"/>
    </source>
</evidence>
<feature type="region of interest" description="Disordered" evidence="4">
    <location>
        <begin position="116"/>
        <end position="136"/>
    </location>
</feature>
<dbReference type="GO" id="GO:0005743">
    <property type="term" value="C:mitochondrial inner membrane"/>
    <property type="evidence" value="ECO:0007669"/>
    <property type="project" value="UniProtKB-SubCell"/>
</dbReference>
<comment type="similarity">
    <text evidence="1 3">Belongs to the CMC family.</text>
</comment>
<dbReference type="PANTHER" id="PTHR22977:SF5">
    <property type="entry name" value="COX ASSEMBLY MITOCHONDRIAL PROTEIN HOMOLOG"/>
    <property type="match status" value="1"/>
</dbReference>
<name>A0AAN7VYL3_9PEZI</name>
<keyword evidence="3" id="KW-0496">Mitochondrion</keyword>
<keyword evidence="2" id="KW-1015">Disulfide bond</keyword>
<dbReference type="InterPro" id="IPR013892">
    <property type="entry name" value="Cyt_c_biogenesis_Cmc1-like"/>
</dbReference>
<evidence type="ECO:0000313" key="5">
    <source>
        <dbReference type="EMBL" id="KAK5695996.1"/>
    </source>
</evidence>
<dbReference type="Pfam" id="PF08583">
    <property type="entry name" value="Cmc1"/>
    <property type="match status" value="1"/>
</dbReference>
<sequence>MREQRDAPLLVTEHNMAAIMTTIPPPRSSAVPSRNPLPLSASQEAQVKELYHKRVRTKCADEVRDFASCCTSRTFTATIMCRKQQKAMNTCMKQYATQDEQDSAREEWFATMDKRKEERALKESKRKEDEKFWREWWAKNPDKKPDQVEKGP</sequence>
<dbReference type="PANTHER" id="PTHR22977">
    <property type="entry name" value="COX ASSEMBLY MITOCHONDRIAL PROTEIN"/>
    <property type="match status" value="1"/>
</dbReference>
<organism evidence="5 6">
    <name type="scientific">Elasticomyces elasticus</name>
    <dbReference type="NCBI Taxonomy" id="574655"/>
    <lineage>
        <taxon>Eukaryota</taxon>
        <taxon>Fungi</taxon>
        <taxon>Dikarya</taxon>
        <taxon>Ascomycota</taxon>
        <taxon>Pezizomycotina</taxon>
        <taxon>Dothideomycetes</taxon>
        <taxon>Dothideomycetidae</taxon>
        <taxon>Mycosphaerellales</taxon>
        <taxon>Teratosphaeriaceae</taxon>
        <taxon>Elasticomyces</taxon>
    </lineage>
</organism>
<evidence type="ECO:0000256" key="2">
    <source>
        <dbReference type="ARBA" id="ARBA00023157"/>
    </source>
</evidence>
<dbReference type="AlphaFoldDB" id="A0AAN7VYL3"/>
<accession>A0AAN7VYL3</accession>
<proteinExistence type="inferred from homology"/>
<evidence type="ECO:0000256" key="3">
    <source>
        <dbReference type="RuleBase" id="RU364104"/>
    </source>
</evidence>